<gene>
    <name evidence="1" type="ORF">AVEN_92253_1</name>
</gene>
<evidence type="ECO:0000313" key="1">
    <source>
        <dbReference type="EMBL" id="GBL80343.1"/>
    </source>
</evidence>
<keyword evidence="2" id="KW-1185">Reference proteome</keyword>
<name>A0A4Y2AKG1_ARAVE</name>
<proteinExistence type="predicted"/>
<dbReference type="Pfam" id="PF03564">
    <property type="entry name" value="DUF1759"/>
    <property type="match status" value="1"/>
</dbReference>
<dbReference type="Proteomes" id="UP000499080">
    <property type="component" value="Unassembled WGS sequence"/>
</dbReference>
<dbReference type="PANTHER" id="PTHR22954">
    <property type="entry name" value="RETROVIRAL PROTEASE-RELATED"/>
    <property type="match status" value="1"/>
</dbReference>
<dbReference type="InterPro" id="IPR005312">
    <property type="entry name" value="DUF1759"/>
</dbReference>
<dbReference type="PANTHER" id="PTHR22954:SF3">
    <property type="entry name" value="PROTEIN CBG08539"/>
    <property type="match status" value="1"/>
</dbReference>
<dbReference type="AlphaFoldDB" id="A0A4Y2AKG1"/>
<dbReference type="OrthoDB" id="5967017at2759"/>
<dbReference type="EMBL" id="BGPR01000021">
    <property type="protein sequence ID" value="GBL80343.1"/>
    <property type="molecule type" value="Genomic_DNA"/>
</dbReference>
<reference evidence="1 2" key="1">
    <citation type="journal article" date="2019" name="Sci. Rep.">
        <title>Orb-weaving spider Araneus ventricosus genome elucidates the spidroin gene catalogue.</title>
        <authorList>
            <person name="Kono N."/>
            <person name="Nakamura H."/>
            <person name="Ohtoshi R."/>
            <person name="Moran D.A.P."/>
            <person name="Shinohara A."/>
            <person name="Yoshida Y."/>
            <person name="Fujiwara M."/>
            <person name="Mori M."/>
            <person name="Tomita M."/>
            <person name="Arakawa K."/>
        </authorList>
    </citation>
    <scope>NUCLEOTIDE SEQUENCE [LARGE SCALE GENOMIC DNA]</scope>
</reference>
<protein>
    <submittedName>
        <fullName evidence="1">Uncharacterized protein</fullName>
    </submittedName>
</protein>
<organism evidence="1 2">
    <name type="scientific">Araneus ventricosus</name>
    <name type="common">Orbweaver spider</name>
    <name type="synonym">Epeira ventricosa</name>
    <dbReference type="NCBI Taxonomy" id="182803"/>
    <lineage>
        <taxon>Eukaryota</taxon>
        <taxon>Metazoa</taxon>
        <taxon>Ecdysozoa</taxon>
        <taxon>Arthropoda</taxon>
        <taxon>Chelicerata</taxon>
        <taxon>Arachnida</taxon>
        <taxon>Araneae</taxon>
        <taxon>Araneomorphae</taxon>
        <taxon>Entelegynae</taxon>
        <taxon>Araneoidea</taxon>
        <taxon>Araneidae</taxon>
        <taxon>Araneus</taxon>
    </lineage>
</organism>
<evidence type="ECO:0000313" key="2">
    <source>
        <dbReference type="Proteomes" id="UP000499080"/>
    </source>
</evidence>
<accession>A0A4Y2AKG1</accession>
<sequence>MATIVSDSTKLRDIVNLKLGEKETDVSVGESIKKIDVSGKVLCILCNALSDMSHFSVLASDFTINGFDGTVFIFEIENFENNSESQSVKSSCNRKYRLPKLELKKFNGNIKSFLGFWSQFSRIHEDEEIPSEEKFQYLIQAITPGTRAASLIETFQPTAQNYPKAIELLKERFGREDLSKEKYDDFLSPLVESCLPEYVLRAWKRHRGSSILNNDAEFPENSQRSLENPMAFLRQEVNGEEMINLARSGFGCQGKVKREVVNSKRTGIPSASALISATQGRIKCDFCSNFHPSQDCEKDLAREFRLLPSGKETLSQGLFGGNQTPEAEHYLYTINVERIDGKFSCQVSVLDQPKICPTLPRVRDKHLLAELENHCIVLTDIGEETPPIRLLLGLMYLEEFYREESKC</sequence>
<comment type="caution">
    <text evidence="1">The sequence shown here is derived from an EMBL/GenBank/DDBJ whole genome shotgun (WGS) entry which is preliminary data.</text>
</comment>